<name>A0A0D1XXI6_ANEMI</name>
<reference evidence="3 5" key="2">
    <citation type="submission" date="2016-10" db="EMBL/GenBank/DDBJ databases">
        <authorList>
            <person name="de Groot N.N."/>
        </authorList>
    </citation>
    <scope>NUCLEOTIDE SEQUENCE [LARGE SCALE GENOMIC DNA]</scope>
    <source>
        <strain evidence="3 5">DSM 2895</strain>
    </source>
</reference>
<feature type="chain" id="PRO_5038208515" description="Repeat domain-containing protein" evidence="1">
    <location>
        <begin position="25"/>
        <end position="460"/>
    </location>
</feature>
<evidence type="ECO:0008006" key="6">
    <source>
        <dbReference type="Google" id="ProtNLM"/>
    </source>
</evidence>
<dbReference type="OrthoDB" id="1743319at2"/>
<dbReference type="GeneID" id="42308030"/>
<dbReference type="Proteomes" id="UP000182836">
    <property type="component" value="Unassembled WGS sequence"/>
</dbReference>
<sequence>MKKRIGRWVCLAAVLALISGCAVLTEPSHLMKTPNAKDEQRAIYQAVIRALPSGAKLLAPSKPERTSPIELKDLDGDGEEEAIAFYKTKKDDYAIYILVLRREGDEWKRIIAEQNIGQTLYYADYQDVTGDGTLDIIMGIGSEEAIEPNDLIVYALQGDKLKPLLNRPYTEVAVGNLDEDKAAELVVFLHDREKLTAQAQVYKMKNGSYTVVDTLPMDGTINGYEQVEIGRATREKWGVFVDVGVGAHSAYTDLLIMENGKLRNVFTAGRPEEASEKTWKAYSVPSEDINHDGIMEIATLIEPPGVEDDIAMANMPWITSWSRWDGKAGLMPVHENYNNYEIGFRFDFPSNWTGKVTLQTEEKENSGSVSFYYTGQKDVAEQLPLLATVEYYARGIWKNKEKELAEKGMSYIRLQNAGDYVFIAYLPEQPLRLSDSAKEEYDQMQLSQEEIESLFQTIRF</sequence>
<dbReference type="EMBL" id="LGUG01000004">
    <property type="protein sequence ID" value="KON97899.1"/>
    <property type="molecule type" value="Genomic_DNA"/>
</dbReference>
<evidence type="ECO:0000256" key="1">
    <source>
        <dbReference type="SAM" id="SignalP"/>
    </source>
</evidence>
<evidence type="ECO:0000313" key="4">
    <source>
        <dbReference type="Proteomes" id="UP000037269"/>
    </source>
</evidence>
<keyword evidence="1" id="KW-0732">Signal</keyword>
<dbReference type="SUPFAM" id="SSF69318">
    <property type="entry name" value="Integrin alpha N-terminal domain"/>
    <property type="match status" value="1"/>
</dbReference>
<dbReference type="PATRIC" id="fig|47500.8.peg.3162"/>
<dbReference type="RefSeq" id="WP_043067831.1">
    <property type="nucleotide sequence ID" value="NZ_BJOA01000026.1"/>
</dbReference>
<protein>
    <recommendedName>
        <fullName evidence="6">Repeat domain-containing protein</fullName>
    </recommendedName>
</protein>
<evidence type="ECO:0000313" key="5">
    <source>
        <dbReference type="Proteomes" id="UP000182836"/>
    </source>
</evidence>
<dbReference type="EMBL" id="FNED01000001">
    <property type="protein sequence ID" value="SDH97683.1"/>
    <property type="molecule type" value="Genomic_DNA"/>
</dbReference>
<organism evidence="2 4">
    <name type="scientific">Aneurinibacillus migulanus</name>
    <name type="common">Bacillus migulanus</name>
    <dbReference type="NCBI Taxonomy" id="47500"/>
    <lineage>
        <taxon>Bacteria</taxon>
        <taxon>Bacillati</taxon>
        <taxon>Bacillota</taxon>
        <taxon>Bacilli</taxon>
        <taxon>Bacillales</taxon>
        <taxon>Paenibacillaceae</taxon>
        <taxon>Aneurinibacillus group</taxon>
        <taxon>Aneurinibacillus</taxon>
    </lineage>
</organism>
<feature type="signal peptide" evidence="1">
    <location>
        <begin position="1"/>
        <end position="24"/>
    </location>
</feature>
<proteinExistence type="predicted"/>
<gene>
    <name evidence="2" type="ORF">AF333_23175</name>
    <name evidence="3" type="ORF">SAMN04487909_101104</name>
</gene>
<accession>A0A0D1XXI6</accession>
<evidence type="ECO:0000313" key="2">
    <source>
        <dbReference type="EMBL" id="KON97899.1"/>
    </source>
</evidence>
<evidence type="ECO:0000313" key="3">
    <source>
        <dbReference type="EMBL" id="SDH97683.1"/>
    </source>
</evidence>
<dbReference type="PROSITE" id="PS51257">
    <property type="entry name" value="PROKAR_LIPOPROTEIN"/>
    <property type="match status" value="1"/>
</dbReference>
<dbReference type="InterPro" id="IPR028994">
    <property type="entry name" value="Integrin_alpha_N"/>
</dbReference>
<reference evidence="2 4" key="1">
    <citation type="submission" date="2015-07" db="EMBL/GenBank/DDBJ databases">
        <title>Fjat-14205 dsm 2895.</title>
        <authorList>
            <person name="Liu B."/>
            <person name="Wang J."/>
            <person name="Zhu Y."/>
            <person name="Liu G."/>
            <person name="Chen Q."/>
            <person name="Chen Z."/>
            <person name="Lan J."/>
            <person name="Che J."/>
            <person name="Ge C."/>
            <person name="Shi H."/>
            <person name="Pan Z."/>
            <person name="Liu X."/>
        </authorList>
    </citation>
    <scope>NUCLEOTIDE SEQUENCE [LARGE SCALE GENOMIC DNA]</scope>
    <source>
        <strain evidence="2 4">DSM 2895</strain>
    </source>
</reference>
<dbReference type="STRING" id="47500.AF333_23175"/>
<keyword evidence="4" id="KW-1185">Reference proteome</keyword>
<dbReference type="AlphaFoldDB" id="A0A0D1XXI6"/>
<dbReference type="Proteomes" id="UP000037269">
    <property type="component" value="Unassembled WGS sequence"/>
</dbReference>